<accession>A0A5B0VWM1</accession>
<proteinExistence type="predicted"/>
<dbReference type="InterPro" id="IPR007712">
    <property type="entry name" value="RelE/ParE_toxin"/>
</dbReference>
<comment type="caution">
    <text evidence="2">The sequence shown here is derived from an EMBL/GenBank/DDBJ whole genome shotgun (WGS) entry which is preliminary data.</text>
</comment>
<sequence>MTYKVIFSALAEDDLIGIYEFIAKDSSSHALSFIQRLQRQCKTLETMADRGPQRESLGPGVRIMVFERRVTAAYHIKNEQVIILRLFYAGQNIPSTLLDEH</sequence>
<dbReference type="OrthoDB" id="9814952at2"/>
<evidence type="ECO:0000313" key="2">
    <source>
        <dbReference type="EMBL" id="KAA1178139.1"/>
    </source>
</evidence>
<dbReference type="EMBL" id="VNIP01000011">
    <property type="protein sequence ID" value="KAA1178139.1"/>
    <property type="molecule type" value="Genomic_DNA"/>
</dbReference>
<reference evidence="2 3" key="1">
    <citation type="submission" date="2019-07" db="EMBL/GenBank/DDBJ databases">
        <title>The Draft Genome Sequence of Rhizobium tropici SARCC-755 Associated with Superior Nodulation on Pigeonpea (Cajanus cajan (L.) Millsp.).</title>
        <authorList>
            <person name="Bopape F.L."/>
            <person name="Hassen A.I."/>
            <person name="Swanevelder Z.H."/>
            <person name="Gwata E.T."/>
        </authorList>
    </citation>
    <scope>NUCLEOTIDE SEQUENCE [LARGE SCALE GENOMIC DNA]</scope>
    <source>
        <strain evidence="2 3">SARCC-755</strain>
    </source>
</reference>
<evidence type="ECO:0000313" key="3">
    <source>
        <dbReference type="Proteomes" id="UP000323608"/>
    </source>
</evidence>
<dbReference type="RefSeq" id="WP_149636966.1">
    <property type="nucleotide sequence ID" value="NZ_VNIP01000011.1"/>
</dbReference>
<name>A0A5B0VWM1_RHITR</name>
<keyword evidence="1" id="KW-1277">Toxin-antitoxin system</keyword>
<dbReference type="AlphaFoldDB" id="A0A5B0VWM1"/>
<evidence type="ECO:0000256" key="1">
    <source>
        <dbReference type="ARBA" id="ARBA00022649"/>
    </source>
</evidence>
<dbReference type="Proteomes" id="UP000323608">
    <property type="component" value="Unassembled WGS sequence"/>
</dbReference>
<organism evidence="2 3">
    <name type="scientific">Rhizobium tropici</name>
    <dbReference type="NCBI Taxonomy" id="398"/>
    <lineage>
        <taxon>Bacteria</taxon>
        <taxon>Pseudomonadati</taxon>
        <taxon>Pseudomonadota</taxon>
        <taxon>Alphaproteobacteria</taxon>
        <taxon>Hyphomicrobiales</taxon>
        <taxon>Rhizobiaceae</taxon>
        <taxon>Rhizobium/Agrobacterium group</taxon>
        <taxon>Rhizobium</taxon>
    </lineage>
</organism>
<protein>
    <submittedName>
        <fullName evidence="2">Type II toxin-antitoxin system RelE/ParE family toxin</fullName>
    </submittedName>
</protein>
<dbReference type="Pfam" id="PF05016">
    <property type="entry name" value="ParE_toxin"/>
    <property type="match status" value="1"/>
</dbReference>
<dbReference type="InterPro" id="IPR035093">
    <property type="entry name" value="RelE/ParE_toxin_dom_sf"/>
</dbReference>
<dbReference type="Gene3D" id="3.30.2310.20">
    <property type="entry name" value="RelE-like"/>
    <property type="match status" value="1"/>
</dbReference>
<gene>
    <name evidence="2" type="ORF">FP026_23375</name>
</gene>